<dbReference type="Gene3D" id="1.20.1740.10">
    <property type="entry name" value="Amino acid/polyamine transporter I"/>
    <property type="match status" value="1"/>
</dbReference>
<dbReference type="NCBIfam" id="NF037979">
    <property type="entry name" value="Na_transp"/>
    <property type="match status" value="1"/>
</dbReference>
<dbReference type="OrthoDB" id="9762833at2"/>
<gene>
    <name evidence="7" type="ORF">AN618_04890</name>
</gene>
<feature type="transmembrane region" description="Helical" evidence="6">
    <location>
        <begin position="371"/>
        <end position="391"/>
    </location>
</feature>
<dbReference type="RefSeq" id="WP_066351663.1">
    <property type="nucleotide sequence ID" value="NZ_LOED01000003.1"/>
</dbReference>
<dbReference type="GO" id="GO:0016020">
    <property type="term" value="C:membrane"/>
    <property type="evidence" value="ECO:0007669"/>
    <property type="project" value="UniProtKB-SubCell"/>
</dbReference>
<dbReference type="InterPro" id="IPR037272">
    <property type="entry name" value="SNS_sf"/>
</dbReference>
<dbReference type="PANTHER" id="PTHR42948">
    <property type="entry name" value="TRANSPORTER"/>
    <property type="match status" value="1"/>
</dbReference>
<dbReference type="AlphaFoldDB" id="A0A140LCZ7"/>
<dbReference type="FunCoup" id="A0A140LCZ7">
    <property type="interactions" value="74"/>
</dbReference>
<feature type="transmembrane region" description="Helical" evidence="6">
    <location>
        <begin position="249"/>
        <end position="274"/>
    </location>
</feature>
<dbReference type="CDD" id="cd10336">
    <property type="entry name" value="SLC6sbd_Tyt1-Like"/>
    <property type="match status" value="1"/>
</dbReference>
<keyword evidence="4 6" id="KW-1133">Transmembrane helix</keyword>
<organism evidence="7 8">
    <name type="scientific">Fervidicola ferrireducens</name>
    <dbReference type="NCBI Taxonomy" id="520764"/>
    <lineage>
        <taxon>Bacteria</taxon>
        <taxon>Bacillati</taxon>
        <taxon>Bacillota</taxon>
        <taxon>Clostridia</taxon>
        <taxon>Thermosediminibacterales</taxon>
        <taxon>Thermosediminibacteraceae</taxon>
        <taxon>Fervidicola</taxon>
    </lineage>
</organism>
<dbReference type="SUPFAM" id="SSF161070">
    <property type="entry name" value="SNF-like"/>
    <property type="match status" value="1"/>
</dbReference>
<protein>
    <recommendedName>
        <fullName evidence="9">Sodium:neurotransmitter symporter family protein</fullName>
    </recommendedName>
</protein>
<evidence type="ECO:0000256" key="4">
    <source>
        <dbReference type="ARBA" id="ARBA00022989"/>
    </source>
</evidence>
<evidence type="ECO:0000256" key="3">
    <source>
        <dbReference type="ARBA" id="ARBA00022692"/>
    </source>
</evidence>
<accession>A0A140LCZ7</accession>
<evidence type="ECO:0000256" key="2">
    <source>
        <dbReference type="ARBA" id="ARBA00022448"/>
    </source>
</evidence>
<sequence>MEKRESFATRFGFIAAAMGQAIGTGNVWRFPRVATANGGGPFMVACIVALLVWSVPLLLAEVVIGRRTRKGTVGAFRDLIGEKYTWMGGWVGFVCFALGAYYSVTMGWTLRYFFYGLFGVLKPGIDTEALWKSFIASPWEGILFHAISVGLAAFIVFRGVQGGIEKASKFMIPSLFLLLIIGMIRALTLPNAVGGLNYLFNPDFSKLLSGKVWLEAFTQSAWSTGAGWGFMITYAVYTKEKEDVACNGFITGFADTSAALIAAMTVIPTIFALAPQNVDEAIGAGNTGLTFVWLAKLFPEMPGGQIIATLFFLAMAFAALTSLYAMYEVNIRNLMDAGWSRQKAAAFIVALSFICGIPSAVNINIFENQDLVWGVALLVSGLMVSFAMMKYGLEKARIEDINAVSDIKVNRWWNTCITLFPAMFAIICGWWVYQQFTWYPDTWWNPFEVYSPATMFMQWAIAIIVLLAYNNRLAKAIKPSEAEASHDISAGEGV</sequence>
<evidence type="ECO:0000256" key="6">
    <source>
        <dbReference type="SAM" id="Phobius"/>
    </source>
</evidence>
<dbReference type="Pfam" id="PF00209">
    <property type="entry name" value="SNF"/>
    <property type="match status" value="2"/>
</dbReference>
<dbReference type="PROSITE" id="PS50267">
    <property type="entry name" value="NA_NEUROTRAN_SYMP_3"/>
    <property type="match status" value="1"/>
</dbReference>
<dbReference type="STRING" id="520764.AN618_04890"/>
<feature type="transmembrane region" description="Helical" evidence="6">
    <location>
        <begin position="412"/>
        <end position="433"/>
    </location>
</feature>
<comment type="subcellular location">
    <subcellularLocation>
        <location evidence="1">Membrane</location>
        <topology evidence="1">Multi-pass membrane protein</topology>
    </subcellularLocation>
</comment>
<dbReference type="InterPro" id="IPR047218">
    <property type="entry name" value="YocR/YhdH-like"/>
</dbReference>
<feature type="transmembrane region" description="Helical" evidence="6">
    <location>
        <begin position="12"/>
        <end position="30"/>
    </location>
</feature>
<reference evidence="7 8" key="1">
    <citation type="submission" date="2015-12" db="EMBL/GenBank/DDBJ databases">
        <title>Draft genome sequnece of Fervidicola ferrireducens strain Y170.</title>
        <authorList>
            <person name="Patel B.K."/>
        </authorList>
    </citation>
    <scope>NUCLEOTIDE SEQUENCE [LARGE SCALE GENOMIC DNA]</scope>
    <source>
        <strain evidence="7 8">Y170</strain>
    </source>
</reference>
<dbReference type="PRINTS" id="PR00176">
    <property type="entry name" value="NANEUSMPORT"/>
</dbReference>
<feature type="transmembrane region" description="Helical" evidence="6">
    <location>
        <begin position="453"/>
        <end position="470"/>
    </location>
</feature>
<evidence type="ECO:0000256" key="5">
    <source>
        <dbReference type="ARBA" id="ARBA00023136"/>
    </source>
</evidence>
<proteinExistence type="predicted"/>
<feature type="transmembrane region" description="Helical" evidence="6">
    <location>
        <begin position="84"/>
        <end position="104"/>
    </location>
</feature>
<dbReference type="PANTHER" id="PTHR42948:SF1">
    <property type="entry name" value="TRANSPORTER"/>
    <property type="match status" value="1"/>
</dbReference>
<dbReference type="InterPro" id="IPR000175">
    <property type="entry name" value="Na/ntran_symport"/>
</dbReference>
<comment type="caution">
    <text evidence="7">The sequence shown here is derived from an EMBL/GenBank/DDBJ whole genome shotgun (WGS) entry which is preliminary data.</text>
</comment>
<feature type="transmembrane region" description="Helical" evidence="6">
    <location>
        <begin position="142"/>
        <end position="160"/>
    </location>
</feature>
<feature type="transmembrane region" description="Helical" evidence="6">
    <location>
        <begin position="306"/>
        <end position="325"/>
    </location>
</feature>
<feature type="transmembrane region" description="Helical" evidence="6">
    <location>
        <begin position="42"/>
        <end position="64"/>
    </location>
</feature>
<keyword evidence="3 6" id="KW-0812">Transmembrane</keyword>
<keyword evidence="8" id="KW-1185">Reference proteome</keyword>
<name>A0A140LCZ7_9FIRM</name>
<feature type="transmembrane region" description="Helical" evidence="6">
    <location>
        <begin position="220"/>
        <end position="237"/>
    </location>
</feature>
<keyword evidence="5 6" id="KW-0472">Membrane</keyword>
<evidence type="ECO:0008006" key="9">
    <source>
        <dbReference type="Google" id="ProtNLM"/>
    </source>
</evidence>
<dbReference type="InParanoid" id="A0A140LCZ7"/>
<evidence type="ECO:0000313" key="8">
    <source>
        <dbReference type="Proteomes" id="UP000070427"/>
    </source>
</evidence>
<feature type="transmembrane region" description="Helical" evidence="6">
    <location>
        <begin position="172"/>
        <end position="200"/>
    </location>
</feature>
<dbReference type="Proteomes" id="UP000070427">
    <property type="component" value="Unassembled WGS sequence"/>
</dbReference>
<feature type="transmembrane region" description="Helical" evidence="6">
    <location>
        <begin position="345"/>
        <end position="365"/>
    </location>
</feature>
<keyword evidence="2" id="KW-0813">Transport</keyword>
<dbReference type="EMBL" id="LOED01000003">
    <property type="protein sequence ID" value="KXG78422.1"/>
    <property type="molecule type" value="Genomic_DNA"/>
</dbReference>
<evidence type="ECO:0000313" key="7">
    <source>
        <dbReference type="EMBL" id="KXG78422.1"/>
    </source>
</evidence>
<evidence type="ECO:0000256" key="1">
    <source>
        <dbReference type="ARBA" id="ARBA00004141"/>
    </source>
</evidence>